<dbReference type="RefSeq" id="WP_345585908.1">
    <property type="nucleotide sequence ID" value="NZ_BAABJG010000003.1"/>
</dbReference>
<dbReference type="GO" id="GO:0047936">
    <property type="term" value="F:glucose 1-dehydrogenase [NAD(P)+] activity"/>
    <property type="evidence" value="ECO:0007669"/>
    <property type="project" value="UniProtKB-EC"/>
</dbReference>
<dbReference type="Pfam" id="PF13561">
    <property type="entry name" value="adh_short_C2"/>
    <property type="match status" value="1"/>
</dbReference>
<dbReference type="InterPro" id="IPR002347">
    <property type="entry name" value="SDR_fam"/>
</dbReference>
<accession>A0ABW3UL89</accession>
<comment type="caution">
    <text evidence="4">The sequence shown here is derived from an EMBL/GenBank/DDBJ whole genome shotgun (WGS) entry which is preliminary data.</text>
</comment>
<dbReference type="PRINTS" id="PR00080">
    <property type="entry name" value="SDRFAMILY"/>
</dbReference>
<sequence length="252" mass="26593">MNTTTKGKYEGKRVVITGGSSGFGLETAKLLVDEGAYVMITGRNQASLDSAKKQLGSNAIAVVSDASKLNDINALADRVKSEFGKIDALFVNAGVTSFVPFESVTEEAYDEILAINTKGPYFTVQKLVPLLNEGSGVVLTTSVANVLGIPLISTYAASKAALRSITRSLARELLPRKIRVNAVSPGPIDTGILEKSIPAEAAEQTKAQMSHENPMLRLGEPREVANAVLFLAFDATYTTGAEFPVDGGGSQI</sequence>
<evidence type="ECO:0000313" key="4">
    <source>
        <dbReference type="EMBL" id="MFD1221748.1"/>
    </source>
</evidence>
<name>A0ABW3UL89_9BACL</name>
<dbReference type="EMBL" id="JBHTLU010000019">
    <property type="protein sequence ID" value="MFD1221748.1"/>
    <property type="molecule type" value="Genomic_DNA"/>
</dbReference>
<keyword evidence="5" id="KW-1185">Reference proteome</keyword>
<evidence type="ECO:0000259" key="3">
    <source>
        <dbReference type="SMART" id="SM00822"/>
    </source>
</evidence>
<feature type="domain" description="Ketoreductase" evidence="3">
    <location>
        <begin position="12"/>
        <end position="186"/>
    </location>
</feature>
<protein>
    <submittedName>
        <fullName evidence="4">Glucose 1-dehydrogenase</fullName>
        <ecNumber evidence="4">1.1.1.47</ecNumber>
    </submittedName>
</protein>
<dbReference type="PRINTS" id="PR00081">
    <property type="entry name" value="GDHRDH"/>
</dbReference>
<dbReference type="InterPro" id="IPR036291">
    <property type="entry name" value="NAD(P)-bd_dom_sf"/>
</dbReference>
<keyword evidence="2 4" id="KW-0560">Oxidoreductase</keyword>
<comment type="similarity">
    <text evidence="1">Belongs to the short-chain dehydrogenases/reductases (SDR) family.</text>
</comment>
<gene>
    <name evidence="4" type="ORF">ACFQ4B_16645</name>
</gene>
<dbReference type="InterPro" id="IPR051122">
    <property type="entry name" value="SDR_DHRS6-like"/>
</dbReference>
<dbReference type="PANTHER" id="PTHR43477">
    <property type="entry name" value="DIHYDROANTICAPSIN 7-DEHYDROGENASE"/>
    <property type="match status" value="1"/>
</dbReference>
<dbReference type="InterPro" id="IPR020904">
    <property type="entry name" value="Sc_DH/Rdtase_CS"/>
</dbReference>
<dbReference type="CDD" id="cd05233">
    <property type="entry name" value="SDR_c"/>
    <property type="match status" value="1"/>
</dbReference>
<dbReference type="PANTHER" id="PTHR43477:SF1">
    <property type="entry name" value="DIHYDROANTICAPSIN 7-DEHYDROGENASE"/>
    <property type="match status" value="1"/>
</dbReference>
<evidence type="ECO:0000256" key="1">
    <source>
        <dbReference type="ARBA" id="ARBA00006484"/>
    </source>
</evidence>
<dbReference type="SMART" id="SM00822">
    <property type="entry name" value="PKS_KR"/>
    <property type="match status" value="1"/>
</dbReference>
<dbReference type="InterPro" id="IPR057326">
    <property type="entry name" value="KR_dom"/>
</dbReference>
<proteinExistence type="inferred from homology"/>
<dbReference type="EC" id="1.1.1.47" evidence="4"/>
<reference evidence="5" key="1">
    <citation type="journal article" date="2019" name="Int. J. Syst. Evol. Microbiol.">
        <title>The Global Catalogue of Microorganisms (GCM) 10K type strain sequencing project: providing services to taxonomists for standard genome sequencing and annotation.</title>
        <authorList>
            <consortium name="The Broad Institute Genomics Platform"/>
            <consortium name="The Broad Institute Genome Sequencing Center for Infectious Disease"/>
            <person name="Wu L."/>
            <person name="Ma J."/>
        </authorList>
    </citation>
    <scope>NUCLEOTIDE SEQUENCE [LARGE SCALE GENOMIC DNA]</scope>
    <source>
        <strain evidence="5">CCUG 53270</strain>
    </source>
</reference>
<dbReference type="PROSITE" id="PS00061">
    <property type="entry name" value="ADH_SHORT"/>
    <property type="match status" value="1"/>
</dbReference>
<dbReference type="Proteomes" id="UP001597180">
    <property type="component" value="Unassembled WGS sequence"/>
</dbReference>
<evidence type="ECO:0000313" key="5">
    <source>
        <dbReference type="Proteomes" id="UP001597180"/>
    </source>
</evidence>
<organism evidence="4 5">
    <name type="scientific">Paenibacillus vulneris</name>
    <dbReference type="NCBI Taxonomy" id="1133364"/>
    <lineage>
        <taxon>Bacteria</taxon>
        <taxon>Bacillati</taxon>
        <taxon>Bacillota</taxon>
        <taxon>Bacilli</taxon>
        <taxon>Bacillales</taxon>
        <taxon>Paenibacillaceae</taxon>
        <taxon>Paenibacillus</taxon>
    </lineage>
</organism>
<evidence type="ECO:0000256" key="2">
    <source>
        <dbReference type="ARBA" id="ARBA00023002"/>
    </source>
</evidence>
<dbReference type="Gene3D" id="3.40.50.720">
    <property type="entry name" value="NAD(P)-binding Rossmann-like Domain"/>
    <property type="match status" value="1"/>
</dbReference>
<dbReference type="SUPFAM" id="SSF51735">
    <property type="entry name" value="NAD(P)-binding Rossmann-fold domains"/>
    <property type="match status" value="1"/>
</dbReference>
<dbReference type="NCBIfam" id="NF005559">
    <property type="entry name" value="PRK07231.1"/>
    <property type="match status" value="1"/>
</dbReference>